<dbReference type="eggNOG" id="KOG1311">
    <property type="taxonomic scope" value="Eukaryota"/>
</dbReference>
<feature type="compositionally biased region" description="Polar residues" evidence="12">
    <location>
        <begin position="108"/>
        <end position="121"/>
    </location>
</feature>
<accession>S3BWH0</accession>
<name>S3BWH0_OPHP1</name>
<dbReference type="OrthoDB" id="9909019at2759"/>
<protein>
    <recommendedName>
        <fullName evidence="11">Palmitoyltransferase</fullName>
        <ecNumber evidence="11">2.3.1.225</ecNumber>
    </recommendedName>
</protein>
<evidence type="ECO:0000256" key="2">
    <source>
        <dbReference type="ARBA" id="ARBA00022679"/>
    </source>
</evidence>
<feature type="transmembrane region" description="Helical" evidence="11">
    <location>
        <begin position="420"/>
        <end position="441"/>
    </location>
</feature>
<feature type="transmembrane region" description="Helical" evidence="11">
    <location>
        <begin position="580"/>
        <end position="602"/>
    </location>
</feature>
<evidence type="ECO:0000256" key="12">
    <source>
        <dbReference type="SAM" id="MobiDB-lite"/>
    </source>
</evidence>
<evidence type="ECO:0000256" key="7">
    <source>
        <dbReference type="ARBA" id="ARBA00023288"/>
    </source>
</evidence>
<keyword evidence="4 11" id="KW-1133">Transmembrane helix</keyword>
<evidence type="ECO:0000256" key="11">
    <source>
        <dbReference type="RuleBase" id="RU079119"/>
    </source>
</evidence>
<reference evidence="14 15" key="1">
    <citation type="journal article" date="2013" name="BMC Genomics">
        <title>The genome and transcriptome of the pine saprophyte Ophiostoma piceae, and a comparison with the bark beetle-associated pine pathogen Grosmannia clavigera.</title>
        <authorList>
            <person name="Haridas S."/>
            <person name="Wang Y."/>
            <person name="Lim L."/>
            <person name="Massoumi Alamouti S."/>
            <person name="Jackman S."/>
            <person name="Docking R."/>
            <person name="Robertson G."/>
            <person name="Birol I."/>
            <person name="Bohlmann J."/>
            <person name="Breuil C."/>
        </authorList>
    </citation>
    <scope>NUCLEOTIDE SEQUENCE [LARGE SCALE GENOMIC DNA]</scope>
    <source>
        <strain evidence="14 15">UAMH 11346</strain>
    </source>
</reference>
<evidence type="ECO:0000256" key="3">
    <source>
        <dbReference type="ARBA" id="ARBA00022692"/>
    </source>
</evidence>
<dbReference type="GO" id="GO:0005783">
    <property type="term" value="C:endoplasmic reticulum"/>
    <property type="evidence" value="ECO:0007669"/>
    <property type="project" value="TreeGrafter"/>
</dbReference>
<evidence type="ECO:0000256" key="8">
    <source>
        <dbReference type="ARBA" id="ARBA00023315"/>
    </source>
</evidence>
<dbReference type="GO" id="GO:0005794">
    <property type="term" value="C:Golgi apparatus"/>
    <property type="evidence" value="ECO:0007669"/>
    <property type="project" value="TreeGrafter"/>
</dbReference>
<keyword evidence="8 11" id="KW-0012">Acyltransferase</keyword>
<dbReference type="HOGENOM" id="CLU_021757_0_0_1"/>
<dbReference type="OMA" id="VPVKYCK"/>
<keyword evidence="2 11" id="KW-0808">Transferase</keyword>
<dbReference type="Pfam" id="PF01529">
    <property type="entry name" value="DHHC"/>
    <property type="match status" value="1"/>
</dbReference>
<dbReference type="EMBL" id="KE148156">
    <property type="protein sequence ID" value="EPE05609.1"/>
    <property type="molecule type" value="Genomic_DNA"/>
</dbReference>
<evidence type="ECO:0000259" key="13">
    <source>
        <dbReference type="Pfam" id="PF01529"/>
    </source>
</evidence>
<evidence type="ECO:0000256" key="9">
    <source>
        <dbReference type="ARBA" id="ARBA00023463"/>
    </source>
</evidence>
<dbReference type="VEuPathDB" id="FungiDB:F503_02348"/>
<feature type="region of interest" description="Disordered" evidence="12">
    <location>
        <begin position="1"/>
        <end position="146"/>
    </location>
</feature>
<sequence>MAAPDAGARGASSVPDGEHTFPHFPSTRSEAPGFAPSIISSRMTDIMSDDGTIPEVPGQRTRPGRSSARNSHLAQFQPLRRGLSGRQSGASGNAAASGTTVAYGGRPVSSTSRSHVPSLTSHAFFHPMSSQKLQAQRGSVTRSRNSQIGLQQQLAIAGAGEMAGAGGAAVSQPTVPYARPISRGSEYTDQMTADRITANTSPTGGFYPAASLTDSVRPLYQQNQGAFGAAGGAAASGAEAGDGDDAGGKRPATGPGGLTIRVDKTLKSGNVNNLPTPVRTPMSFRSSFMLPGKGSSGGDGGNRDIQGGEKLESVASTPQRSPSAVSHPSNGTHVNSSSPTPDGGRKVQSAPGSKGSARAVTFTGKNYQFFMGNTIFCLGGRLENTRSRPINVATGAMVVIPSILFFAFSASWLWHNVSPAVPIIFAYISYICVSSFLHASLSDPGILPRNLHLFPPPDVNDDPLRLGPPTTDWALIKSCESSTAAMEVPVKYCRTCNIWRPPRAHHCRMCDNCVETADHHCVWLNNCVGRRNYRFFFTFVTSCTILSLYLMGASLAQLLVYSSRESVSFGAAISHFRVPFAMFIYGILACSYPVPLLGYHLFLMGRGETTREFLNSHKFPKKDRYRAYTQGRAILNWIAVLCRPRPPTYYQFKDKHMEGDQRLAMQPMKVVRQNRARAETDNVAGNAFNKDDALEMRHVPGDDNAAADSGFQGPVALRGQA</sequence>
<evidence type="ECO:0000313" key="15">
    <source>
        <dbReference type="Proteomes" id="UP000016923"/>
    </source>
</evidence>
<feature type="transmembrane region" description="Helical" evidence="11">
    <location>
        <begin position="535"/>
        <end position="560"/>
    </location>
</feature>
<comment type="subcellular location">
    <subcellularLocation>
        <location evidence="1">Endomembrane system</location>
        <topology evidence="1">Multi-pass membrane protein</topology>
    </subcellularLocation>
</comment>
<keyword evidence="7" id="KW-0449">Lipoprotein</keyword>
<comment type="catalytic activity">
    <reaction evidence="10 11">
        <text>L-cysteinyl-[protein] + hexadecanoyl-CoA = S-hexadecanoyl-L-cysteinyl-[protein] + CoA</text>
        <dbReference type="Rhea" id="RHEA:36683"/>
        <dbReference type="Rhea" id="RHEA-COMP:10131"/>
        <dbReference type="Rhea" id="RHEA-COMP:11032"/>
        <dbReference type="ChEBI" id="CHEBI:29950"/>
        <dbReference type="ChEBI" id="CHEBI:57287"/>
        <dbReference type="ChEBI" id="CHEBI:57379"/>
        <dbReference type="ChEBI" id="CHEBI:74151"/>
        <dbReference type="EC" id="2.3.1.225"/>
    </reaction>
</comment>
<dbReference type="Proteomes" id="UP000016923">
    <property type="component" value="Unassembled WGS sequence"/>
</dbReference>
<evidence type="ECO:0000256" key="1">
    <source>
        <dbReference type="ARBA" id="ARBA00004127"/>
    </source>
</evidence>
<keyword evidence="15" id="KW-1185">Reference proteome</keyword>
<keyword evidence="6" id="KW-0564">Palmitate</keyword>
<dbReference type="STRING" id="1262450.S3BWH0"/>
<evidence type="ECO:0000313" key="14">
    <source>
        <dbReference type="EMBL" id="EPE05609.1"/>
    </source>
</evidence>
<dbReference type="PROSITE" id="PS50216">
    <property type="entry name" value="DHHC"/>
    <property type="match status" value="1"/>
</dbReference>
<evidence type="ECO:0000256" key="6">
    <source>
        <dbReference type="ARBA" id="ARBA00023139"/>
    </source>
</evidence>
<feature type="compositionally biased region" description="Polar residues" evidence="12">
    <location>
        <begin position="128"/>
        <end position="146"/>
    </location>
</feature>
<comment type="domain">
    <text evidence="11">The DHHC domain is required for palmitoyltransferase activity.</text>
</comment>
<evidence type="ECO:0000256" key="4">
    <source>
        <dbReference type="ARBA" id="ARBA00022989"/>
    </source>
</evidence>
<gene>
    <name evidence="14" type="ORF">F503_02348</name>
</gene>
<dbReference type="AlphaFoldDB" id="S3BWH0"/>
<proteinExistence type="inferred from homology"/>
<feature type="transmembrane region" description="Helical" evidence="11">
    <location>
        <begin position="390"/>
        <end position="414"/>
    </location>
</feature>
<dbReference type="PANTHER" id="PTHR22883">
    <property type="entry name" value="ZINC FINGER DHHC DOMAIN CONTAINING PROTEIN"/>
    <property type="match status" value="1"/>
</dbReference>
<feature type="compositionally biased region" description="Low complexity" evidence="12">
    <location>
        <begin position="84"/>
        <end position="98"/>
    </location>
</feature>
<organism evidence="14 15">
    <name type="scientific">Ophiostoma piceae (strain UAMH 11346)</name>
    <name type="common">Sap stain fungus</name>
    <dbReference type="NCBI Taxonomy" id="1262450"/>
    <lineage>
        <taxon>Eukaryota</taxon>
        <taxon>Fungi</taxon>
        <taxon>Dikarya</taxon>
        <taxon>Ascomycota</taxon>
        <taxon>Pezizomycotina</taxon>
        <taxon>Sordariomycetes</taxon>
        <taxon>Sordariomycetidae</taxon>
        <taxon>Ophiostomatales</taxon>
        <taxon>Ophiostomataceae</taxon>
        <taxon>Ophiostoma</taxon>
    </lineage>
</organism>
<evidence type="ECO:0000256" key="10">
    <source>
        <dbReference type="ARBA" id="ARBA00048048"/>
    </source>
</evidence>
<feature type="compositionally biased region" description="Polar residues" evidence="12">
    <location>
        <begin position="314"/>
        <end position="340"/>
    </location>
</feature>
<dbReference type="GO" id="GO:0019706">
    <property type="term" value="F:protein-cysteine S-palmitoyltransferase activity"/>
    <property type="evidence" value="ECO:0007669"/>
    <property type="project" value="UniProtKB-EC"/>
</dbReference>
<feature type="region of interest" description="Disordered" evidence="12">
    <location>
        <begin position="698"/>
        <end position="721"/>
    </location>
</feature>
<dbReference type="PANTHER" id="PTHR22883:SF43">
    <property type="entry name" value="PALMITOYLTRANSFERASE APP"/>
    <property type="match status" value="1"/>
</dbReference>
<keyword evidence="3 11" id="KW-0812">Transmembrane</keyword>
<comment type="similarity">
    <text evidence="9">Belongs to the DHHC palmitoyltransferase family. ERF2/ZDHHC9 subfamily.</text>
</comment>
<dbReference type="EC" id="2.3.1.225" evidence="11"/>
<dbReference type="GO" id="GO:0006612">
    <property type="term" value="P:protein targeting to membrane"/>
    <property type="evidence" value="ECO:0007669"/>
    <property type="project" value="TreeGrafter"/>
</dbReference>
<dbReference type="InterPro" id="IPR001594">
    <property type="entry name" value="Palmitoyltrfase_DHHC"/>
</dbReference>
<feature type="region of interest" description="Disordered" evidence="12">
    <location>
        <begin position="231"/>
        <end position="357"/>
    </location>
</feature>
<keyword evidence="5 11" id="KW-0472">Membrane</keyword>
<evidence type="ECO:0000256" key="5">
    <source>
        <dbReference type="ARBA" id="ARBA00023136"/>
    </source>
</evidence>
<feature type="domain" description="Palmitoyltransferase DHHC" evidence="13">
    <location>
        <begin position="491"/>
        <end position="616"/>
    </location>
</feature>
<dbReference type="InterPro" id="IPR039859">
    <property type="entry name" value="PFA4/ZDH16/20/ERF2-like"/>
</dbReference>